<organism evidence="1 2">
    <name type="scientific">Bremia lactucae</name>
    <name type="common">Lettuce downy mildew</name>
    <dbReference type="NCBI Taxonomy" id="4779"/>
    <lineage>
        <taxon>Eukaryota</taxon>
        <taxon>Sar</taxon>
        <taxon>Stramenopiles</taxon>
        <taxon>Oomycota</taxon>
        <taxon>Peronosporomycetes</taxon>
        <taxon>Peronosporales</taxon>
        <taxon>Peronosporaceae</taxon>
        <taxon>Bremia</taxon>
    </lineage>
</organism>
<evidence type="ECO:0000313" key="1">
    <source>
        <dbReference type="EMBL" id="TDH69931.1"/>
    </source>
</evidence>
<gene>
    <name evidence="1" type="ORF">CCR75_006254</name>
</gene>
<protein>
    <submittedName>
        <fullName evidence="1">Uncharacterized protein</fullName>
    </submittedName>
</protein>
<keyword evidence="2" id="KW-1185">Reference proteome</keyword>
<name>A0A976IFI3_BRELC</name>
<comment type="caution">
    <text evidence="1">The sequence shown here is derived from an EMBL/GenBank/DDBJ whole genome shotgun (WGS) entry which is preliminary data.</text>
</comment>
<dbReference type="AlphaFoldDB" id="A0A976IFI3"/>
<dbReference type="KEGG" id="blac:94349995"/>
<dbReference type="GeneID" id="94349995"/>
<dbReference type="EMBL" id="SHOA02000008">
    <property type="protein sequence ID" value="TDH69931.1"/>
    <property type="molecule type" value="Genomic_DNA"/>
</dbReference>
<dbReference type="OrthoDB" id="2147227at2759"/>
<reference evidence="1 2" key="1">
    <citation type="journal article" date="2021" name="Genome Biol.">
        <title>AFLAP: assembly-free linkage analysis pipeline using k-mers from genome sequencing data.</title>
        <authorList>
            <person name="Fletcher K."/>
            <person name="Zhang L."/>
            <person name="Gil J."/>
            <person name="Han R."/>
            <person name="Cavanaugh K."/>
            <person name="Michelmore R."/>
        </authorList>
    </citation>
    <scope>NUCLEOTIDE SEQUENCE [LARGE SCALE GENOMIC DNA]</scope>
    <source>
        <strain evidence="1 2">SF5</strain>
    </source>
</reference>
<accession>A0A976IFI3</accession>
<dbReference type="RefSeq" id="XP_067819430.1">
    <property type="nucleotide sequence ID" value="XM_067964324.1"/>
</dbReference>
<dbReference type="Proteomes" id="UP000294530">
    <property type="component" value="Unassembled WGS sequence"/>
</dbReference>
<evidence type="ECO:0000313" key="2">
    <source>
        <dbReference type="Proteomes" id="UP000294530"/>
    </source>
</evidence>
<proteinExistence type="predicted"/>
<sequence length="155" mass="17964">MEDRSKEWTVPRLWNQGGYDAVYEEKSIDNTGIPTVRIRIVQITRAEKHSFKYQYFASLLRNLTESLQSHRVQPVEVYFVVPIKELSIFKPKIDTLRFQKDILEVAGLKVDTSSVVVEAVGLKHKELCAYENLKQQETKRIEKLLKHAVANQCMG</sequence>